<feature type="domain" description="Carbohydrate kinase FGGY N-terminal" evidence="5">
    <location>
        <begin position="3"/>
        <end position="242"/>
    </location>
</feature>
<keyword evidence="2" id="KW-0859">Xylose metabolism</keyword>
<dbReference type="PANTHER" id="PTHR43095:SF5">
    <property type="entry name" value="XYLULOSE KINASE"/>
    <property type="match status" value="1"/>
</dbReference>
<dbReference type="AlphaFoldDB" id="A0A1H1T296"/>
<evidence type="ECO:0000256" key="2">
    <source>
        <dbReference type="ARBA" id="ARBA00022629"/>
    </source>
</evidence>
<dbReference type="EMBL" id="LT629742">
    <property type="protein sequence ID" value="SDS53759.1"/>
    <property type="molecule type" value="Genomic_DNA"/>
</dbReference>
<dbReference type="SUPFAM" id="SSF53067">
    <property type="entry name" value="Actin-like ATPase domain"/>
    <property type="match status" value="2"/>
</dbReference>
<keyword evidence="3" id="KW-0808">Transferase</keyword>
<evidence type="ECO:0000313" key="8">
    <source>
        <dbReference type="Proteomes" id="UP000181956"/>
    </source>
</evidence>
<evidence type="ECO:0000259" key="5">
    <source>
        <dbReference type="Pfam" id="PF00370"/>
    </source>
</evidence>
<name>A0A1H1T296_9MICO</name>
<dbReference type="InterPro" id="IPR018485">
    <property type="entry name" value="FGGY_C"/>
</dbReference>
<accession>A0A1H1T296</accession>
<dbReference type="STRING" id="412690.SAMN04489834_1665"/>
<organism evidence="7 8">
    <name type="scientific">Microterricola viridarii</name>
    <dbReference type="NCBI Taxonomy" id="412690"/>
    <lineage>
        <taxon>Bacteria</taxon>
        <taxon>Bacillati</taxon>
        <taxon>Actinomycetota</taxon>
        <taxon>Actinomycetes</taxon>
        <taxon>Micrococcales</taxon>
        <taxon>Microbacteriaceae</taxon>
        <taxon>Microterricola</taxon>
    </lineage>
</organism>
<evidence type="ECO:0000256" key="4">
    <source>
        <dbReference type="ARBA" id="ARBA00022777"/>
    </source>
</evidence>
<keyword evidence="2" id="KW-0119">Carbohydrate metabolism</keyword>
<feature type="domain" description="Carbohydrate kinase FGGY C-terminal" evidence="6">
    <location>
        <begin position="251"/>
        <end position="432"/>
    </location>
</feature>
<dbReference type="CDD" id="cd07773">
    <property type="entry name" value="ASKHA_NBD_FGGY_FK"/>
    <property type="match status" value="1"/>
</dbReference>
<dbReference type="InterPro" id="IPR000577">
    <property type="entry name" value="Carb_kinase_FGGY"/>
</dbReference>
<proteinExistence type="inferred from homology"/>
<dbReference type="OrthoDB" id="9782710at2"/>
<dbReference type="Pfam" id="PF02782">
    <property type="entry name" value="FGGY_C"/>
    <property type="match status" value="1"/>
</dbReference>
<dbReference type="PANTHER" id="PTHR43095">
    <property type="entry name" value="SUGAR KINASE"/>
    <property type="match status" value="1"/>
</dbReference>
<dbReference type="Gene3D" id="3.30.420.40">
    <property type="match status" value="2"/>
</dbReference>
<dbReference type="GO" id="GO:0016301">
    <property type="term" value="F:kinase activity"/>
    <property type="evidence" value="ECO:0007669"/>
    <property type="project" value="UniProtKB-KW"/>
</dbReference>
<evidence type="ECO:0000259" key="6">
    <source>
        <dbReference type="Pfam" id="PF02782"/>
    </source>
</evidence>
<evidence type="ECO:0000256" key="3">
    <source>
        <dbReference type="ARBA" id="ARBA00022679"/>
    </source>
</evidence>
<dbReference type="InterPro" id="IPR043129">
    <property type="entry name" value="ATPase_NBD"/>
</dbReference>
<reference evidence="8" key="1">
    <citation type="submission" date="2016-10" db="EMBL/GenBank/DDBJ databases">
        <authorList>
            <person name="Varghese N."/>
            <person name="Submissions S."/>
        </authorList>
    </citation>
    <scope>NUCLEOTIDE SEQUENCE [LARGE SCALE GENOMIC DNA]</scope>
    <source>
        <strain evidence="8">DSM 21772</strain>
    </source>
</reference>
<protein>
    <submittedName>
        <fullName evidence="7">Xylulokinase</fullName>
    </submittedName>
</protein>
<dbReference type="GO" id="GO:0042732">
    <property type="term" value="P:D-xylose metabolic process"/>
    <property type="evidence" value="ECO:0007669"/>
    <property type="project" value="UniProtKB-KW"/>
</dbReference>
<gene>
    <name evidence="7" type="ORF">SAMN04489834_1665</name>
</gene>
<sequence length="483" mass="51813">MTFIGIDIGTTRTKALLYRPGSPSRRIVASATPTVSTHLGDFRDAEAVFATVVDCISMLLADLRPAERAEIEGIGLTSLSEEVVLVTSSGITAGPMPAWYTSVAKAQALDAGIDPSFSWTKLSWAFEQLSSARSPSFTEHAVAAIKQVTTLNSYVAGRLAGIDRYPVDESHASRSGFFDVRSGQWQRAIFEQTGWKAELLPELVVPGSVVSTVDPGLAAQWGLPPAARVVLAGHDHFCGAFGNGVREDGQLYISAGTSEAHCLIVSELPKFPLPPTVGVGRFVDGTHFYLHRQLASGHLYRQWTGLLGIDDEDSRSQEDQKLFAEPIGSRGTTIIPGFDGDTSSSVLNVKAGSSPHTVLRALLEGLACAALHIDRELVTFTNRPIERIIASGIPCQSPFWQHLRGHVTAAPLYITDEEEAPALGAALLCQRATAGAATIGTDCITSSHATTTDASLEADYDKLFSRFERELARTATPSNRVIR</sequence>
<evidence type="ECO:0000256" key="1">
    <source>
        <dbReference type="ARBA" id="ARBA00009156"/>
    </source>
</evidence>
<keyword evidence="8" id="KW-1185">Reference proteome</keyword>
<keyword evidence="4 7" id="KW-0418">Kinase</keyword>
<evidence type="ECO:0000313" key="7">
    <source>
        <dbReference type="EMBL" id="SDS53759.1"/>
    </source>
</evidence>
<comment type="similarity">
    <text evidence="1">Belongs to the FGGY kinase family.</text>
</comment>
<dbReference type="RefSeq" id="WP_083363611.1">
    <property type="nucleotide sequence ID" value="NZ_LT629742.1"/>
</dbReference>
<dbReference type="PIRSF" id="PIRSF000538">
    <property type="entry name" value="GlpK"/>
    <property type="match status" value="1"/>
</dbReference>
<dbReference type="InterPro" id="IPR050406">
    <property type="entry name" value="FGGY_Carb_Kinase"/>
</dbReference>
<dbReference type="InterPro" id="IPR018484">
    <property type="entry name" value="FGGY_N"/>
</dbReference>
<dbReference type="Proteomes" id="UP000181956">
    <property type="component" value="Chromosome I"/>
</dbReference>
<dbReference type="Pfam" id="PF00370">
    <property type="entry name" value="FGGY_N"/>
    <property type="match status" value="1"/>
</dbReference>